<feature type="domain" description="EF-hand" evidence="3">
    <location>
        <begin position="383"/>
        <end position="418"/>
    </location>
</feature>
<dbReference type="InterPro" id="IPR000195">
    <property type="entry name" value="Rab-GAP-TBC_dom"/>
</dbReference>
<dbReference type="InterPro" id="IPR018247">
    <property type="entry name" value="EF_Hand_1_Ca_BS"/>
</dbReference>
<dbReference type="Pfam" id="PF13499">
    <property type="entry name" value="EF-hand_7"/>
    <property type="match status" value="1"/>
</dbReference>
<dbReference type="Pfam" id="PF00566">
    <property type="entry name" value="RabGAP-TBC"/>
    <property type="match status" value="1"/>
</dbReference>
<dbReference type="GO" id="GO:0031267">
    <property type="term" value="F:small GTPase binding"/>
    <property type="evidence" value="ECO:0007669"/>
    <property type="project" value="TreeGrafter"/>
</dbReference>
<organism evidence="4">
    <name type="scientific">Arcella intermedia</name>
    <dbReference type="NCBI Taxonomy" id="1963864"/>
    <lineage>
        <taxon>Eukaryota</taxon>
        <taxon>Amoebozoa</taxon>
        <taxon>Tubulinea</taxon>
        <taxon>Elardia</taxon>
        <taxon>Arcellinida</taxon>
        <taxon>Sphaerothecina</taxon>
        <taxon>Arcellidae</taxon>
        <taxon>Arcella</taxon>
    </lineage>
</organism>
<dbReference type="CDD" id="cd00051">
    <property type="entry name" value="EFh"/>
    <property type="match status" value="1"/>
</dbReference>
<dbReference type="SUPFAM" id="SSF47923">
    <property type="entry name" value="Ypt/Rab-GAP domain of gyp1p"/>
    <property type="match status" value="2"/>
</dbReference>
<dbReference type="Gene3D" id="1.10.238.10">
    <property type="entry name" value="EF-hand"/>
    <property type="match status" value="1"/>
</dbReference>
<dbReference type="AlphaFoldDB" id="A0A6B2L446"/>
<dbReference type="InterPro" id="IPR002048">
    <property type="entry name" value="EF_hand_dom"/>
</dbReference>
<feature type="domain" description="EF-hand" evidence="3">
    <location>
        <begin position="303"/>
        <end position="338"/>
    </location>
</feature>
<protein>
    <recommendedName>
        <fullName evidence="5">Rab-GAP TBC domain-containing protein</fullName>
    </recommendedName>
</protein>
<dbReference type="EMBL" id="GIBP01002722">
    <property type="protein sequence ID" value="NDV31691.1"/>
    <property type="molecule type" value="Transcribed_RNA"/>
</dbReference>
<evidence type="ECO:0000259" key="3">
    <source>
        <dbReference type="PROSITE" id="PS50222"/>
    </source>
</evidence>
<dbReference type="Gene3D" id="1.10.472.80">
    <property type="entry name" value="Ypt/Rab-GAP domain of gyp1p, domain 3"/>
    <property type="match status" value="1"/>
</dbReference>
<dbReference type="SMART" id="SM00164">
    <property type="entry name" value="TBC"/>
    <property type="match status" value="1"/>
</dbReference>
<keyword evidence="1" id="KW-0106">Calcium</keyword>
<dbReference type="SMART" id="SM00054">
    <property type="entry name" value="EFh"/>
    <property type="match status" value="2"/>
</dbReference>
<evidence type="ECO:0008006" key="5">
    <source>
        <dbReference type="Google" id="ProtNLM"/>
    </source>
</evidence>
<dbReference type="InterPro" id="IPR050302">
    <property type="entry name" value="Rab_GAP_TBC_domain"/>
</dbReference>
<dbReference type="PANTHER" id="PTHR47219:SF20">
    <property type="entry name" value="TBC1 DOMAIN FAMILY MEMBER 2B"/>
    <property type="match status" value="1"/>
</dbReference>
<evidence type="ECO:0000259" key="2">
    <source>
        <dbReference type="PROSITE" id="PS50086"/>
    </source>
</evidence>
<dbReference type="InterPro" id="IPR035969">
    <property type="entry name" value="Rab-GAP_TBC_sf"/>
</dbReference>
<dbReference type="Pfam" id="PF13833">
    <property type="entry name" value="EF-hand_8"/>
    <property type="match status" value="1"/>
</dbReference>
<name>A0A6B2L446_9EUKA</name>
<evidence type="ECO:0000313" key="4">
    <source>
        <dbReference type="EMBL" id="NDV31691.1"/>
    </source>
</evidence>
<dbReference type="SUPFAM" id="SSF47473">
    <property type="entry name" value="EF-hand"/>
    <property type="match status" value="1"/>
</dbReference>
<evidence type="ECO:0000256" key="1">
    <source>
        <dbReference type="ARBA" id="ARBA00022837"/>
    </source>
</evidence>
<dbReference type="PANTHER" id="PTHR47219">
    <property type="entry name" value="RAB GTPASE-ACTIVATING PROTEIN 1-LIKE"/>
    <property type="match status" value="1"/>
</dbReference>
<dbReference type="PROSITE" id="PS00018">
    <property type="entry name" value="EF_HAND_1"/>
    <property type="match status" value="2"/>
</dbReference>
<accession>A0A6B2L446</accession>
<proteinExistence type="predicted"/>
<dbReference type="Gene3D" id="1.10.8.270">
    <property type="entry name" value="putative rabgap domain of human tbc1 domain family member 14 like domains"/>
    <property type="match status" value="1"/>
</dbReference>
<dbReference type="InterPro" id="IPR011992">
    <property type="entry name" value="EF-hand-dom_pair"/>
</dbReference>
<sequence>MMRYLNLKKTPFESGLYEKLLQEEGNRVLLKQIEKDLPRTFPYHPFFVSKEGREALGRILKAFSLKHPEIGYTQAMNFIAGFLLLLMEEELAFKVTTIIVEYIVPGYYMNTMTGLQADQLVLCHLVKETLPELSEHLPKIGVDLKVVTTKWFLCLYIHTLPFASVIRVWDILFCRGPATLILVGVAMLKMKQEQILSIQTCIKNSMEFFDQFTQGFYNWEELIATMYSISSFSRVEQLQQYARERVGLRVKRRQIKDLEGMTQFTEEELEELEGKFTSIAKNGSVTKADFHKLFDKKYQLFMKDPQITDYLFNEFDQNGDGTLDFRDYVMSLSTLDKGSPKTKLRLLQRIFDQEKKGYFTPEDLTKIFKWQFTAMGFKEVDEMVSVSVETAFAMYDYDKDGRLNFEEFFLACHKQPGIVEMLDLMDMNQLTL</sequence>
<dbReference type="GO" id="GO:0005096">
    <property type="term" value="F:GTPase activator activity"/>
    <property type="evidence" value="ECO:0007669"/>
    <property type="project" value="TreeGrafter"/>
</dbReference>
<dbReference type="PRINTS" id="PR00450">
    <property type="entry name" value="RECOVERIN"/>
</dbReference>
<dbReference type="GO" id="GO:0005509">
    <property type="term" value="F:calcium ion binding"/>
    <property type="evidence" value="ECO:0007669"/>
    <property type="project" value="InterPro"/>
</dbReference>
<feature type="domain" description="Rab-GAP TBC" evidence="2">
    <location>
        <begin position="1"/>
        <end position="176"/>
    </location>
</feature>
<reference evidence="4" key="1">
    <citation type="journal article" date="2020" name="J. Eukaryot. Microbiol.">
        <title>De novo Sequencing, Assembly and Annotation of the Transcriptome for the Free-Living Testate Amoeba Arcella intermedia.</title>
        <authorList>
            <person name="Ribeiro G.M."/>
            <person name="Porfirio-Sousa A.L."/>
            <person name="Maurer-Alcala X.X."/>
            <person name="Katz L.A."/>
            <person name="Lahr D.J.G."/>
        </authorList>
    </citation>
    <scope>NUCLEOTIDE SEQUENCE</scope>
</reference>
<dbReference type="PROSITE" id="PS50086">
    <property type="entry name" value="TBC_RABGAP"/>
    <property type="match status" value="1"/>
</dbReference>
<dbReference type="PROSITE" id="PS50222">
    <property type="entry name" value="EF_HAND_2"/>
    <property type="match status" value="2"/>
</dbReference>